<dbReference type="PROSITE" id="PS51007">
    <property type="entry name" value="CYTC"/>
    <property type="match status" value="1"/>
</dbReference>
<evidence type="ECO:0000313" key="8">
    <source>
        <dbReference type="Proteomes" id="UP001595710"/>
    </source>
</evidence>
<reference evidence="8" key="1">
    <citation type="journal article" date="2019" name="Int. J. Syst. Evol. Microbiol.">
        <title>The Global Catalogue of Microorganisms (GCM) 10K type strain sequencing project: providing services to taxonomists for standard genome sequencing and annotation.</title>
        <authorList>
            <consortium name="The Broad Institute Genomics Platform"/>
            <consortium name="The Broad Institute Genome Sequencing Center for Infectious Disease"/>
            <person name="Wu L."/>
            <person name="Ma J."/>
        </authorList>
    </citation>
    <scope>NUCLEOTIDE SEQUENCE [LARGE SCALE GENOMIC DNA]</scope>
    <source>
        <strain evidence="8">CECT 8288</strain>
    </source>
</reference>
<feature type="domain" description="Cytochrome c" evidence="6">
    <location>
        <begin position="34"/>
        <end position="119"/>
    </location>
</feature>
<feature type="chain" id="PRO_5046556052" evidence="5">
    <location>
        <begin position="19"/>
        <end position="131"/>
    </location>
</feature>
<evidence type="ECO:0000259" key="6">
    <source>
        <dbReference type="PROSITE" id="PS51007"/>
    </source>
</evidence>
<keyword evidence="5" id="KW-0732">Signal</keyword>
<evidence type="ECO:0000256" key="3">
    <source>
        <dbReference type="ARBA" id="ARBA00023004"/>
    </source>
</evidence>
<evidence type="ECO:0000313" key="7">
    <source>
        <dbReference type="EMBL" id="MFC3700657.1"/>
    </source>
</evidence>
<gene>
    <name evidence="7" type="ORF">ACFOND_03315</name>
</gene>
<dbReference type="InterPro" id="IPR036909">
    <property type="entry name" value="Cyt_c-like_dom_sf"/>
</dbReference>
<feature type="signal peptide" evidence="5">
    <location>
        <begin position="1"/>
        <end position="18"/>
    </location>
</feature>
<accession>A0ABV7WNY0</accession>
<keyword evidence="2 4" id="KW-0479">Metal-binding</keyword>
<keyword evidence="1 4" id="KW-0349">Heme</keyword>
<sequence>MKFFYTLTLLLAATAVFGDHNQGHVDVTVGTLSPRAAAGQLTFNDNCAACHGINGQGTLIGPPLIHDIYNSGHHPNESFTRAVLKGVRQHHWQYGNMPPQPHIGFSKITNVVAFIREVQKSNGIVKKEHSM</sequence>
<dbReference type="RefSeq" id="WP_290281147.1">
    <property type="nucleotide sequence ID" value="NZ_JAUFQI010000001.1"/>
</dbReference>
<comment type="caution">
    <text evidence="7">The sequence shown here is derived from an EMBL/GenBank/DDBJ whole genome shotgun (WGS) entry which is preliminary data.</text>
</comment>
<dbReference type="SUPFAM" id="SSF46626">
    <property type="entry name" value="Cytochrome c"/>
    <property type="match status" value="1"/>
</dbReference>
<name>A0ABV7WNY0_9GAMM</name>
<dbReference type="Gene3D" id="1.10.760.10">
    <property type="entry name" value="Cytochrome c-like domain"/>
    <property type="match status" value="1"/>
</dbReference>
<keyword evidence="8" id="KW-1185">Reference proteome</keyword>
<protein>
    <submittedName>
        <fullName evidence="7">C-type cytochrome</fullName>
    </submittedName>
</protein>
<proteinExistence type="predicted"/>
<evidence type="ECO:0000256" key="5">
    <source>
        <dbReference type="SAM" id="SignalP"/>
    </source>
</evidence>
<dbReference type="InterPro" id="IPR009056">
    <property type="entry name" value="Cyt_c-like_dom"/>
</dbReference>
<evidence type="ECO:0000256" key="2">
    <source>
        <dbReference type="ARBA" id="ARBA00022723"/>
    </source>
</evidence>
<organism evidence="7 8">
    <name type="scientific">Reinekea marina</name>
    <dbReference type="NCBI Taxonomy" id="1310421"/>
    <lineage>
        <taxon>Bacteria</taxon>
        <taxon>Pseudomonadati</taxon>
        <taxon>Pseudomonadota</taxon>
        <taxon>Gammaproteobacteria</taxon>
        <taxon>Oceanospirillales</taxon>
        <taxon>Saccharospirillaceae</taxon>
        <taxon>Reinekea</taxon>
    </lineage>
</organism>
<keyword evidence="3 4" id="KW-0408">Iron</keyword>
<evidence type="ECO:0000256" key="1">
    <source>
        <dbReference type="ARBA" id="ARBA00022617"/>
    </source>
</evidence>
<dbReference type="EMBL" id="JBHRYN010000006">
    <property type="protein sequence ID" value="MFC3700657.1"/>
    <property type="molecule type" value="Genomic_DNA"/>
</dbReference>
<dbReference type="Pfam" id="PF00034">
    <property type="entry name" value="Cytochrom_C"/>
    <property type="match status" value="1"/>
</dbReference>
<dbReference type="Proteomes" id="UP001595710">
    <property type="component" value="Unassembled WGS sequence"/>
</dbReference>
<evidence type="ECO:0000256" key="4">
    <source>
        <dbReference type="PROSITE-ProRule" id="PRU00433"/>
    </source>
</evidence>